<keyword evidence="3" id="KW-1185">Reference proteome</keyword>
<proteinExistence type="predicted"/>
<dbReference type="AlphaFoldDB" id="A0A518XDR0"/>
<feature type="domain" description="TNT" evidence="1">
    <location>
        <begin position="24"/>
        <end position="110"/>
    </location>
</feature>
<dbReference type="PANTHER" id="PTHR42059:SF1">
    <property type="entry name" value="TNT DOMAIN-CONTAINING PROTEIN"/>
    <property type="match status" value="1"/>
</dbReference>
<dbReference type="InterPro" id="IPR053024">
    <property type="entry name" value="Fungal_surface_NADase"/>
</dbReference>
<gene>
    <name evidence="2" type="ORF">D8B20_10635</name>
</gene>
<evidence type="ECO:0000259" key="1">
    <source>
        <dbReference type="Pfam" id="PF14021"/>
    </source>
</evidence>
<sequence>MSTELVSYWPPNDGAYGETKISFLEPGKIIFRYGYPGGTYTSPVGTPYSMCALPVANNNKDYTVYELLKPMTNVQKSKIAPWFGEIGLGTQYKLCQSVRKYVDSGHLKEIKK</sequence>
<dbReference type="GO" id="GO:0050135">
    <property type="term" value="F:NADP+ nucleosidase activity"/>
    <property type="evidence" value="ECO:0007669"/>
    <property type="project" value="InterPro"/>
</dbReference>
<dbReference type="Pfam" id="PF14021">
    <property type="entry name" value="TNT"/>
    <property type="match status" value="1"/>
</dbReference>
<protein>
    <submittedName>
        <fullName evidence="2">DUF4237 domain-containing protein</fullName>
    </submittedName>
</protein>
<name>A0A518XDR0_9GAMM</name>
<reference evidence="2 3" key="1">
    <citation type="submission" date="2018-10" db="EMBL/GenBank/DDBJ databases">
        <title>Genome Sequencing of Pantoea dispersa DSM 32899.</title>
        <authorList>
            <person name="Nawrath M."/>
            <person name="Ottenheim C."/>
            <person name="Wilm A."/>
            <person name="Zimmermann W."/>
            <person name="Wu J.C."/>
        </authorList>
    </citation>
    <scope>NUCLEOTIDE SEQUENCE [LARGE SCALE GENOMIC DNA]</scope>
    <source>
        <strain evidence="2 3">DSM 32899</strain>
    </source>
</reference>
<organism evidence="2 3">
    <name type="scientific">Candidatus Pantoea soli</name>
    <dbReference type="NCBI Taxonomy" id="3098669"/>
    <lineage>
        <taxon>Bacteria</taxon>
        <taxon>Pseudomonadati</taxon>
        <taxon>Pseudomonadota</taxon>
        <taxon>Gammaproteobacteria</taxon>
        <taxon>Enterobacterales</taxon>
        <taxon>Erwiniaceae</taxon>
        <taxon>Pantoea</taxon>
    </lineage>
</organism>
<dbReference type="PANTHER" id="PTHR42059">
    <property type="entry name" value="TNT DOMAIN-CONTAINING PROTEIN"/>
    <property type="match status" value="1"/>
</dbReference>
<dbReference type="InterPro" id="IPR025331">
    <property type="entry name" value="TNT"/>
</dbReference>
<dbReference type="OrthoDB" id="6636741at2"/>
<evidence type="ECO:0000313" key="2">
    <source>
        <dbReference type="EMBL" id="QDY42319.1"/>
    </source>
</evidence>
<dbReference type="KEGG" id="pdis:D8B20_10635"/>
<accession>A0A518XDR0</accession>
<evidence type="ECO:0000313" key="3">
    <source>
        <dbReference type="Proteomes" id="UP000319411"/>
    </source>
</evidence>
<dbReference type="Proteomes" id="UP000319411">
    <property type="component" value="Chromosome"/>
</dbReference>
<dbReference type="EMBL" id="CP032702">
    <property type="protein sequence ID" value="QDY42319.1"/>
    <property type="molecule type" value="Genomic_DNA"/>
</dbReference>